<evidence type="ECO:0000313" key="4">
    <source>
        <dbReference type="Proteomes" id="UP000002601"/>
    </source>
</evidence>
<dbReference type="NCBIfam" id="TIGR00090">
    <property type="entry name" value="rsfS_iojap_ybeB"/>
    <property type="match status" value="1"/>
</dbReference>
<comment type="function">
    <text evidence="2">Functions as a ribosomal silencing factor. Interacts with ribosomal protein uL14 (rplN), blocking formation of intersubunit bridge B8. Prevents association of the 30S and 50S ribosomal subunits and the formation of functional ribosomes, thus repressing translation.</text>
</comment>
<dbReference type="InterPro" id="IPR043519">
    <property type="entry name" value="NT_sf"/>
</dbReference>
<dbReference type="GO" id="GO:0090071">
    <property type="term" value="P:negative regulation of ribosome biogenesis"/>
    <property type="evidence" value="ECO:0007669"/>
    <property type="project" value="UniProtKB-UniRule"/>
</dbReference>
<keyword evidence="2" id="KW-0963">Cytoplasm</keyword>
<proteinExistence type="inferred from homology"/>
<dbReference type="eggNOG" id="COG0799">
    <property type="taxonomic scope" value="Bacteria"/>
</dbReference>
<reference evidence="3 4" key="1">
    <citation type="submission" date="2009-06" db="EMBL/GenBank/DDBJ databases">
        <title>Complete sequence of Desulfovibrio salexigens DSM 2638.</title>
        <authorList>
            <consortium name="US DOE Joint Genome Institute"/>
            <person name="Lucas S."/>
            <person name="Copeland A."/>
            <person name="Lapidus A."/>
            <person name="Glavina del Rio T."/>
            <person name="Tice H."/>
            <person name="Bruce D."/>
            <person name="Goodwin L."/>
            <person name="Pitluck S."/>
            <person name="Munk A.C."/>
            <person name="Brettin T."/>
            <person name="Detter J.C."/>
            <person name="Han C."/>
            <person name="Tapia R."/>
            <person name="Larimer F."/>
            <person name="Land M."/>
            <person name="Hauser L."/>
            <person name="Kyrpides N."/>
            <person name="Anderson I."/>
            <person name="Wall J.D."/>
            <person name="Arkin A.P."/>
            <person name="Dehal P."/>
            <person name="Chivian D."/>
            <person name="Giles B."/>
            <person name="Hazen T.C."/>
        </authorList>
    </citation>
    <scope>NUCLEOTIDE SEQUENCE [LARGE SCALE GENOMIC DNA]</scope>
    <source>
        <strain evidence="4">ATCC 14822 / DSM 2638 / NCIMB 8403 / VKM B-1763</strain>
    </source>
</reference>
<keyword evidence="2" id="KW-0810">Translation regulation</keyword>
<dbReference type="GO" id="GO:0042256">
    <property type="term" value="P:cytosolic ribosome assembly"/>
    <property type="evidence" value="ECO:0007669"/>
    <property type="project" value="UniProtKB-UniRule"/>
</dbReference>
<evidence type="ECO:0000256" key="1">
    <source>
        <dbReference type="ARBA" id="ARBA00010574"/>
    </source>
</evidence>
<name>C6BY18_MARSD</name>
<dbReference type="AlphaFoldDB" id="C6BY18"/>
<dbReference type="PANTHER" id="PTHR21043:SF0">
    <property type="entry name" value="MITOCHONDRIAL ASSEMBLY OF RIBOSOMAL LARGE SUBUNIT PROTEIN 1"/>
    <property type="match status" value="1"/>
</dbReference>
<dbReference type="OrthoDB" id="9793681at2"/>
<dbReference type="RefSeq" id="WP_015852364.1">
    <property type="nucleotide sequence ID" value="NC_012881.1"/>
</dbReference>
<dbReference type="GO" id="GO:0017148">
    <property type="term" value="P:negative regulation of translation"/>
    <property type="evidence" value="ECO:0007669"/>
    <property type="project" value="UniProtKB-UniRule"/>
</dbReference>
<evidence type="ECO:0000256" key="2">
    <source>
        <dbReference type="HAMAP-Rule" id="MF_01477"/>
    </source>
</evidence>
<dbReference type="STRING" id="526222.Desal_2492"/>
<dbReference type="Proteomes" id="UP000002601">
    <property type="component" value="Chromosome"/>
</dbReference>
<comment type="similarity">
    <text evidence="1 2">Belongs to the Iojap/RsfS family.</text>
</comment>
<dbReference type="KEGG" id="dsa:Desal_2492"/>
<gene>
    <name evidence="2" type="primary">rsfS</name>
    <name evidence="3" type="ordered locus">Desal_2492</name>
</gene>
<dbReference type="SUPFAM" id="SSF81301">
    <property type="entry name" value="Nucleotidyltransferase"/>
    <property type="match status" value="1"/>
</dbReference>
<dbReference type="InterPro" id="IPR004394">
    <property type="entry name" value="Iojap/RsfS/C7orf30"/>
</dbReference>
<comment type="subunit">
    <text evidence="2">Interacts with ribosomal protein uL14 (rplN).</text>
</comment>
<keyword evidence="2" id="KW-0678">Repressor</keyword>
<dbReference type="HAMAP" id="MF_01477">
    <property type="entry name" value="Iojap_RsfS"/>
    <property type="match status" value="1"/>
</dbReference>
<keyword evidence="4" id="KW-1185">Reference proteome</keyword>
<dbReference type="GO" id="GO:0043023">
    <property type="term" value="F:ribosomal large subunit binding"/>
    <property type="evidence" value="ECO:0007669"/>
    <property type="project" value="TreeGrafter"/>
</dbReference>
<dbReference type="Pfam" id="PF02410">
    <property type="entry name" value="RsfS"/>
    <property type="match status" value="1"/>
</dbReference>
<organism evidence="3 4">
    <name type="scientific">Maridesulfovibrio salexigens (strain ATCC 14822 / DSM 2638 / NCIMB 8403 / VKM B-1763)</name>
    <name type="common">Desulfovibrio salexigens</name>
    <dbReference type="NCBI Taxonomy" id="526222"/>
    <lineage>
        <taxon>Bacteria</taxon>
        <taxon>Pseudomonadati</taxon>
        <taxon>Thermodesulfobacteriota</taxon>
        <taxon>Desulfovibrionia</taxon>
        <taxon>Desulfovibrionales</taxon>
        <taxon>Desulfovibrionaceae</taxon>
        <taxon>Maridesulfovibrio</taxon>
    </lineage>
</organism>
<dbReference type="PANTHER" id="PTHR21043">
    <property type="entry name" value="IOJAP SUPERFAMILY ORTHOLOG"/>
    <property type="match status" value="1"/>
</dbReference>
<dbReference type="Gene3D" id="3.30.460.10">
    <property type="entry name" value="Beta Polymerase, domain 2"/>
    <property type="match status" value="1"/>
</dbReference>
<evidence type="ECO:0000313" key="3">
    <source>
        <dbReference type="EMBL" id="ACS80548.1"/>
    </source>
</evidence>
<sequence length="128" mass="14514">MKTKEKKFKQIDTKDKVQLVAEWLDEKQASDVSAVDVQGICPIAEVVMVAGAKGVRHAQALADFVLEQLSKENIEYLGMEGYKTGDWILLDLNDIIVHIFQEDNRGFYNVEGLWSEGTRMDLNLKPQD</sequence>
<comment type="subcellular location">
    <subcellularLocation>
        <location evidence="2">Cytoplasm</location>
    </subcellularLocation>
</comment>
<dbReference type="HOGENOM" id="CLU_092688_4_0_7"/>
<dbReference type="EMBL" id="CP001649">
    <property type="protein sequence ID" value="ACS80548.1"/>
    <property type="molecule type" value="Genomic_DNA"/>
</dbReference>
<accession>C6BY18</accession>
<dbReference type="GO" id="GO:0005737">
    <property type="term" value="C:cytoplasm"/>
    <property type="evidence" value="ECO:0007669"/>
    <property type="project" value="UniProtKB-SubCell"/>
</dbReference>
<protein>
    <recommendedName>
        <fullName evidence="2">Ribosomal silencing factor RsfS</fullName>
    </recommendedName>
</protein>